<dbReference type="PANTHER" id="PTHR46844">
    <property type="entry name" value="SLR5058 PROTEIN"/>
    <property type="match status" value="1"/>
</dbReference>
<dbReference type="GO" id="GO:0042981">
    <property type="term" value="P:regulation of apoptotic process"/>
    <property type="evidence" value="ECO:0007669"/>
    <property type="project" value="InterPro"/>
</dbReference>
<comment type="subcellular location">
    <subcellularLocation>
        <location evidence="1">Cytoplasm</location>
    </subcellularLocation>
</comment>
<feature type="domain" description="TIR" evidence="7">
    <location>
        <begin position="4"/>
        <end position="150"/>
    </location>
</feature>
<feature type="domain" description="CARD" evidence="8">
    <location>
        <begin position="335"/>
        <end position="426"/>
    </location>
</feature>
<dbReference type="PROSITE" id="PS50837">
    <property type="entry name" value="NACHT"/>
    <property type="match status" value="1"/>
</dbReference>
<dbReference type="SMART" id="SM00114">
    <property type="entry name" value="CARD"/>
    <property type="match status" value="1"/>
</dbReference>
<dbReference type="InterPro" id="IPR011029">
    <property type="entry name" value="DEATH-like_dom_sf"/>
</dbReference>
<proteinExistence type="predicted"/>
<keyword evidence="4" id="KW-0547">Nucleotide-binding</keyword>
<feature type="domain" description="NACHT" evidence="9">
    <location>
        <begin position="507"/>
        <end position="638"/>
    </location>
</feature>
<dbReference type="Gene3D" id="3.40.50.300">
    <property type="entry name" value="P-loop containing nucleotide triphosphate hydrolases"/>
    <property type="match status" value="1"/>
</dbReference>
<dbReference type="OrthoDB" id="8868836at2759"/>
<dbReference type="CDD" id="cd01671">
    <property type="entry name" value="CARD"/>
    <property type="match status" value="1"/>
</dbReference>
<dbReference type="SUPFAM" id="SSF52047">
    <property type="entry name" value="RNI-like"/>
    <property type="match status" value="1"/>
</dbReference>
<dbReference type="InterPro" id="IPR027417">
    <property type="entry name" value="P-loop_NTPase"/>
</dbReference>
<protein>
    <submittedName>
        <fullName evidence="11">Uncharacterized protein LOC109475966</fullName>
    </submittedName>
</protein>
<dbReference type="Gene3D" id="1.10.533.10">
    <property type="entry name" value="Death Domain, Fas"/>
    <property type="match status" value="1"/>
</dbReference>
<evidence type="ECO:0000313" key="11">
    <source>
        <dbReference type="RefSeq" id="XP_019632330.1"/>
    </source>
</evidence>
<dbReference type="SUPFAM" id="SSF52200">
    <property type="entry name" value="Toll/Interleukin receptor TIR domain"/>
    <property type="match status" value="1"/>
</dbReference>
<dbReference type="Pfam" id="PF05729">
    <property type="entry name" value="NACHT"/>
    <property type="match status" value="1"/>
</dbReference>
<dbReference type="PROSITE" id="PS50104">
    <property type="entry name" value="TIR"/>
    <property type="match status" value="1"/>
</dbReference>
<dbReference type="PANTHER" id="PTHR46844:SF1">
    <property type="entry name" value="SLR5058 PROTEIN"/>
    <property type="match status" value="1"/>
</dbReference>
<dbReference type="InterPro" id="IPR035897">
    <property type="entry name" value="Toll_tir_struct_dom_sf"/>
</dbReference>
<dbReference type="Gene3D" id="3.40.50.10140">
    <property type="entry name" value="Toll/interleukin-1 receptor homology (TIR) domain"/>
    <property type="match status" value="1"/>
</dbReference>
<dbReference type="Gene3D" id="3.80.10.10">
    <property type="entry name" value="Ribonuclease Inhibitor"/>
    <property type="match status" value="2"/>
</dbReference>
<dbReference type="GO" id="GO:0005524">
    <property type="term" value="F:ATP binding"/>
    <property type="evidence" value="ECO:0007669"/>
    <property type="project" value="UniProtKB-KW"/>
</dbReference>
<keyword evidence="10" id="KW-1185">Reference proteome</keyword>
<evidence type="ECO:0000256" key="4">
    <source>
        <dbReference type="ARBA" id="ARBA00022741"/>
    </source>
</evidence>
<accession>A0A6P4YSB1</accession>
<dbReference type="GeneID" id="109475966"/>
<dbReference type="GO" id="GO:0007165">
    <property type="term" value="P:signal transduction"/>
    <property type="evidence" value="ECO:0007669"/>
    <property type="project" value="InterPro"/>
</dbReference>
<evidence type="ECO:0000256" key="2">
    <source>
        <dbReference type="ARBA" id="ARBA00022490"/>
    </source>
</evidence>
<keyword evidence="6" id="KW-0391">Immunity</keyword>
<dbReference type="SUPFAM" id="SSF47986">
    <property type="entry name" value="DEATH domain"/>
    <property type="match status" value="1"/>
</dbReference>
<dbReference type="InterPro" id="IPR007111">
    <property type="entry name" value="NACHT_NTPase"/>
</dbReference>
<keyword evidence="5" id="KW-0067">ATP-binding</keyword>
<dbReference type="FunFam" id="1.10.533.10:FF:000081">
    <property type="entry name" value="Apoptotic protease-activating factor 1"/>
    <property type="match status" value="1"/>
</dbReference>
<dbReference type="InterPro" id="IPR000157">
    <property type="entry name" value="TIR_dom"/>
</dbReference>
<dbReference type="GO" id="GO:0045087">
    <property type="term" value="P:innate immune response"/>
    <property type="evidence" value="ECO:0007669"/>
    <property type="project" value="UniProtKB-KW"/>
</dbReference>
<dbReference type="RefSeq" id="XP_019632330.1">
    <property type="nucleotide sequence ID" value="XM_019776771.1"/>
</dbReference>
<reference evidence="11" key="1">
    <citation type="submission" date="2025-08" db="UniProtKB">
        <authorList>
            <consortium name="RefSeq"/>
        </authorList>
    </citation>
    <scope>IDENTIFICATION</scope>
    <source>
        <tissue evidence="11">Gonad</tissue>
    </source>
</reference>
<organism evidence="10 11">
    <name type="scientific">Branchiostoma belcheri</name>
    <name type="common">Amphioxus</name>
    <dbReference type="NCBI Taxonomy" id="7741"/>
    <lineage>
        <taxon>Eukaryota</taxon>
        <taxon>Metazoa</taxon>
        <taxon>Chordata</taxon>
        <taxon>Cephalochordata</taxon>
        <taxon>Leptocardii</taxon>
        <taxon>Amphioxiformes</taxon>
        <taxon>Branchiostomatidae</taxon>
        <taxon>Branchiostoma</taxon>
    </lineage>
</organism>
<dbReference type="Pfam" id="PF13676">
    <property type="entry name" value="TIR_2"/>
    <property type="match status" value="1"/>
</dbReference>
<keyword evidence="3" id="KW-0399">Innate immunity</keyword>
<sequence>MAWTEPRVFVIHAGEDKESFVRPLVTKLLQQGLAEEDVFFDEHSIQPGQGIRDMIMSALSCERLELAVIVVSKSFLEKPYWPKLEFETCIRNGKAIFPIWIDDNDDNFRTFSQSVQRYSPTLKQMRAMCVQRRDATDRLTNIAAEVVKRLSPPGIRALLYLGLSKLSRFFTGQSRHTEANNGEQIEDKLKERRLELIRTWGEDQLQLLERAERLLSREDIVKRTNEILSQSSQLGLDVVGIKMGCAILHLMPRNLACLEKFWAAYMSGQLGIDFSRRLITAEMRNIAGQDLEVRVLMMEEQYSQWTEYFNARAIDAGSLTVRKSAEHKVKMDQTMSEHHRQILRHNRQTIVENLYVTSVLDYLYQEGVLEEEMMQTIRAIPKEQRSERARALLDILPSRGDRAFGLFCEALDKSHYGYLANTLREAERTSLLEVLVPMKVLPVVEACAVALKDHYRYTYNKYYPLSWYAFRLDTAGVYIHNQLTRVDRPRADKMDPISEDRLTLDEKNTLLQGAPGTGKTTFIYHQAYKWAKDENLKLQDVKLLFVLTARSTGDKNVLEEACDQLLPRGFLDEKSVKELERWIELNPGRTMFMIENIDETPNITEQDAQMPLKTRNPVLQYLQRKYLPKTRRVFTTRSTELTTEGRRPLPIHIPPLCDAHYVFNGYSDAATEYIQKFFGDDDEKAQSLREAISVDECLQDIVRNPLYAVLICILWENDQEKPSTCTEVFSKVIDLLEKNYLEKSGHLLTPEAVEESLRNLAKLGWDSIEHDEYDFSIDTVKDTGNGTFLLVEMGLIVKDPLRIEDRYKFQHKTFKEYFAAKYAMSRPEGDECHRKLWSPECTSGQKYTNVCLFAAGILQASCGEYFKSMQACLSEMTKEQAPRCCIHDVITRACWAVSESGEMTTNAPLVARSLLEDINLDFQDRLPVKPGVIRGLTEVVKVLPADKLKAVDLGEMWIPHANELNGLGRALAQTKGIKSLTATVTRMDMSLSNPEEKDNSGILDFHRGIAKNSSITHLTIEASIDTMSEEAIKAIPQAVQGNTTVTDLRLLVYFAKLCSERCRRKIAMGLKAKCNREKNAKVFFESFAEALRSNRTLQSLQLSSYIFRHGMALDQLAPALADHPGLRSLSVSGPWSGRGHFEDDGTNALAHILENTKTLSSVTIRLQSLSTTEGGADRADILCAALARCRTLEKVELVFTWMFAREKLLLANFVRVSQTLKELTLEWRSMNESFLLALCEAIKGQTAGSLQKLALTGRFAAKGQAELGRTFAGSRTLHHVELHGNPFQDEGLQAFVDAVMQRVTETQASSSGSPRQVLLSGTVEGARTTDVIQATQLAEATLADSPDISIALGDLTPAAPDPLTYVP</sequence>
<dbReference type="KEGG" id="bbel:109475966"/>
<dbReference type="InterPro" id="IPR001315">
    <property type="entry name" value="CARD"/>
</dbReference>
<name>A0A6P4YSB1_BRABE</name>
<dbReference type="GO" id="GO:0005737">
    <property type="term" value="C:cytoplasm"/>
    <property type="evidence" value="ECO:0007669"/>
    <property type="project" value="UniProtKB-SubCell"/>
</dbReference>
<evidence type="ECO:0000256" key="5">
    <source>
        <dbReference type="ARBA" id="ARBA00022840"/>
    </source>
</evidence>
<keyword evidence="2" id="KW-0963">Cytoplasm</keyword>
<dbReference type="SMART" id="SM00255">
    <property type="entry name" value="TIR"/>
    <property type="match status" value="1"/>
</dbReference>
<evidence type="ECO:0000256" key="3">
    <source>
        <dbReference type="ARBA" id="ARBA00022588"/>
    </source>
</evidence>
<evidence type="ECO:0000256" key="6">
    <source>
        <dbReference type="ARBA" id="ARBA00022859"/>
    </source>
</evidence>
<evidence type="ECO:0000313" key="10">
    <source>
        <dbReference type="Proteomes" id="UP000515135"/>
    </source>
</evidence>
<evidence type="ECO:0000256" key="1">
    <source>
        <dbReference type="ARBA" id="ARBA00004496"/>
    </source>
</evidence>
<dbReference type="Pfam" id="PF00619">
    <property type="entry name" value="CARD"/>
    <property type="match status" value="1"/>
</dbReference>
<evidence type="ECO:0000259" key="7">
    <source>
        <dbReference type="PROSITE" id="PS50104"/>
    </source>
</evidence>
<dbReference type="Proteomes" id="UP000515135">
    <property type="component" value="Unplaced"/>
</dbReference>
<evidence type="ECO:0000259" key="9">
    <source>
        <dbReference type="PROSITE" id="PS50837"/>
    </source>
</evidence>
<dbReference type="PROSITE" id="PS50209">
    <property type="entry name" value="CARD"/>
    <property type="match status" value="1"/>
</dbReference>
<evidence type="ECO:0000259" key="8">
    <source>
        <dbReference type="PROSITE" id="PS50209"/>
    </source>
</evidence>
<dbReference type="SUPFAM" id="SSF52540">
    <property type="entry name" value="P-loop containing nucleoside triphosphate hydrolases"/>
    <property type="match status" value="1"/>
</dbReference>
<dbReference type="InterPro" id="IPR032675">
    <property type="entry name" value="LRR_dom_sf"/>
</dbReference>
<gene>
    <name evidence="11" type="primary">LOC109475966</name>
</gene>